<keyword evidence="4 6" id="KW-1133">Transmembrane helix</keyword>
<dbReference type="InterPro" id="IPR005769">
    <property type="entry name" value="PhnE/PtxC"/>
</dbReference>
<evidence type="ECO:0000313" key="12">
    <source>
        <dbReference type="Proteomes" id="UP001218364"/>
    </source>
</evidence>
<sequence length="465" mass="51263">MTTLDVNPGAGARRDAAALKQEMAGLFRTKKLTAFAVPLVVLVYMAYVFFAFDVPGLWERASLENARTLVSDSYSYKTHVTRDNRDASVSVAIEGERKGSYPEGEAPDWVSLGETTVIDLENGHTVRFGPETVEYDIPGYGTVRATPSRSAGVQAEFPAGDVPDWISSSKNRLAIKTDAGRLTVTRNRSEVFRYFTGWELFFFTLDSPYHGMSASALLGRAVSGEAGAIFNDFWTNKMWRHQDVAWAIGETLLMAFLGTIGAGIVALPLAFLATRNFMPIRTLRFATRRLFDFVRGVDSLIWTVVLARAFGPGPLTGALAILVTDTGTFGKIFSEALENVDEKQIEGVASTGAKPVQRYRFGVIPQVTPVLLSQLLYFLESNTRSATIIGAITGGGIGLLLTQAIITQKDWEEVAYYIVLIIVMVMLMDWFSGMLRRRLIQGDPGKPRRDKAKKGEKKKMPFVLP</sequence>
<feature type="transmembrane region" description="Helical" evidence="6">
    <location>
        <begin position="244"/>
        <end position="272"/>
    </location>
</feature>
<dbReference type="PATRIC" id="fig|60890.4.peg.2855"/>
<evidence type="ECO:0000256" key="5">
    <source>
        <dbReference type="ARBA" id="ARBA00023136"/>
    </source>
</evidence>
<evidence type="ECO:0000256" key="3">
    <source>
        <dbReference type="ARBA" id="ARBA00022692"/>
    </source>
</evidence>
<gene>
    <name evidence="9" type="primary">phnE</name>
    <name evidence="9" type="ORF">JL2886_02931</name>
    <name evidence="10" type="ORF">PXK24_06225</name>
</gene>
<dbReference type="InterPro" id="IPR000515">
    <property type="entry name" value="MetI-like"/>
</dbReference>
<evidence type="ECO:0000259" key="8">
    <source>
        <dbReference type="PROSITE" id="PS50928"/>
    </source>
</evidence>
<evidence type="ECO:0000313" key="9">
    <source>
        <dbReference type="EMBL" id="ANP37817.1"/>
    </source>
</evidence>
<dbReference type="EMBL" id="JARCJK010000002">
    <property type="protein sequence ID" value="MDE4165281.1"/>
    <property type="molecule type" value="Genomic_DNA"/>
</dbReference>
<dbReference type="GO" id="GO:0005886">
    <property type="term" value="C:plasma membrane"/>
    <property type="evidence" value="ECO:0007669"/>
    <property type="project" value="UniProtKB-SubCell"/>
</dbReference>
<organism evidence="9 11">
    <name type="scientific">Phaeobacter gallaeciensis</name>
    <dbReference type="NCBI Taxonomy" id="60890"/>
    <lineage>
        <taxon>Bacteria</taxon>
        <taxon>Pseudomonadati</taxon>
        <taxon>Pseudomonadota</taxon>
        <taxon>Alphaproteobacteria</taxon>
        <taxon>Rhodobacterales</taxon>
        <taxon>Roseobacteraceae</taxon>
        <taxon>Phaeobacter</taxon>
    </lineage>
</organism>
<feature type="transmembrane region" description="Helical" evidence="6">
    <location>
        <begin position="414"/>
        <end position="431"/>
    </location>
</feature>
<evidence type="ECO:0000256" key="4">
    <source>
        <dbReference type="ARBA" id="ARBA00022989"/>
    </source>
</evidence>
<feature type="transmembrane region" description="Helical" evidence="6">
    <location>
        <begin position="293"/>
        <end position="311"/>
    </location>
</feature>
<dbReference type="EMBL" id="CP015124">
    <property type="protein sequence ID" value="ANP37817.1"/>
    <property type="molecule type" value="Genomic_DNA"/>
</dbReference>
<feature type="region of interest" description="Disordered" evidence="7">
    <location>
        <begin position="442"/>
        <end position="465"/>
    </location>
</feature>
<dbReference type="OrthoDB" id="7820570at2"/>
<feature type="transmembrane region" description="Helical" evidence="6">
    <location>
        <begin position="386"/>
        <end position="408"/>
    </location>
</feature>
<reference evidence="9 11" key="1">
    <citation type="submission" date="2016-04" db="EMBL/GenBank/DDBJ databases">
        <authorList>
            <person name="Evans L.H."/>
            <person name="Alamgir A."/>
            <person name="Owens N."/>
            <person name="Weber N.D."/>
            <person name="Virtaneva K."/>
            <person name="Barbian K."/>
            <person name="Babar A."/>
            <person name="Rosenke K."/>
        </authorList>
    </citation>
    <scope>NUCLEOTIDE SEQUENCE [LARGE SCALE GENOMIC DNA]</scope>
    <source>
        <strain evidence="9 11">JL2886</strain>
    </source>
</reference>
<dbReference type="Proteomes" id="UP001218364">
    <property type="component" value="Unassembled WGS sequence"/>
</dbReference>
<dbReference type="GO" id="GO:0015416">
    <property type="term" value="F:ABC-type phosphonate transporter activity"/>
    <property type="evidence" value="ECO:0007669"/>
    <property type="project" value="InterPro"/>
</dbReference>
<reference evidence="10 12" key="2">
    <citation type="submission" date="2023-02" db="EMBL/GenBank/DDBJ databases">
        <title>Population genomics of bacteria associated with diatom.</title>
        <authorList>
            <person name="Xie J."/>
            <person name="Wang H."/>
        </authorList>
    </citation>
    <scope>NUCLEOTIDE SEQUENCE [LARGE SCALE GENOMIC DNA]</scope>
    <source>
        <strain evidence="10 12">PT47_8</strain>
    </source>
</reference>
<keyword evidence="2 6" id="KW-0813">Transport</keyword>
<dbReference type="InterPro" id="IPR035906">
    <property type="entry name" value="MetI-like_sf"/>
</dbReference>
<evidence type="ECO:0000256" key="2">
    <source>
        <dbReference type="ARBA" id="ARBA00022448"/>
    </source>
</evidence>
<dbReference type="PROSITE" id="PS50928">
    <property type="entry name" value="ABC_TM1"/>
    <property type="match status" value="1"/>
</dbReference>
<evidence type="ECO:0000313" key="10">
    <source>
        <dbReference type="EMBL" id="MDE4165281.1"/>
    </source>
</evidence>
<keyword evidence="3 6" id="KW-0812">Transmembrane</keyword>
<protein>
    <submittedName>
        <fullName evidence="9">Phosphonate ABC transporter permease</fullName>
    </submittedName>
    <submittedName>
        <fullName evidence="10">Phosphonate ABC transporter, permease protein PhnE</fullName>
    </submittedName>
</protein>
<dbReference type="PANTHER" id="PTHR30043">
    <property type="entry name" value="PHOSPHONATES TRANSPORT SYSTEM PERMEASE PROTEIN"/>
    <property type="match status" value="1"/>
</dbReference>
<dbReference type="NCBIfam" id="TIGR01097">
    <property type="entry name" value="PhnE"/>
    <property type="match status" value="1"/>
</dbReference>
<keyword evidence="5 6" id="KW-0472">Membrane</keyword>
<comment type="similarity">
    <text evidence="6">Belongs to the binding-protein-dependent transport system permease family.</text>
</comment>
<proteinExistence type="inferred from homology"/>
<feature type="domain" description="ABC transmembrane type-1" evidence="8">
    <location>
        <begin position="248"/>
        <end position="432"/>
    </location>
</feature>
<comment type="subcellular location">
    <subcellularLocation>
        <location evidence="1 6">Cell membrane</location>
        <topology evidence="1 6">Multi-pass membrane protein</topology>
    </subcellularLocation>
</comment>
<keyword evidence="11" id="KW-1185">Reference proteome</keyword>
<dbReference type="Gene3D" id="1.10.3720.10">
    <property type="entry name" value="MetI-like"/>
    <property type="match status" value="1"/>
</dbReference>
<evidence type="ECO:0000256" key="7">
    <source>
        <dbReference type="SAM" id="MobiDB-lite"/>
    </source>
</evidence>
<dbReference type="CDD" id="cd06261">
    <property type="entry name" value="TM_PBP2"/>
    <property type="match status" value="1"/>
</dbReference>
<dbReference type="PANTHER" id="PTHR30043:SF9">
    <property type="entry name" value="PHOSPHONATES TRANSPORT SYSTEM PERMEASE PROTEIN"/>
    <property type="match status" value="1"/>
</dbReference>
<evidence type="ECO:0000256" key="6">
    <source>
        <dbReference type="RuleBase" id="RU363032"/>
    </source>
</evidence>
<accession>A0A1B0ZUC9</accession>
<dbReference type="AlphaFoldDB" id="A0A1B0ZUC9"/>
<dbReference type="Pfam" id="PF00528">
    <property type="entry name" value="BPD_transp_1"/>
    <property type="match status" value="1"/>
</dbReference>
<dbReference type="SUPFAM" id="SSF161098">
    <property type="entry name" value="MetI-like"/>
    <property type="match status" value="1"/>
</dbReference>
<evidence type="ECO:0000313" key="11">
    <source>
        <dbReference type="Proteomes" id="UP000092565"/>
    </source>
</evidence>
<feature type="transmembrane region" description="Helical" evidence="6">
    <location>
        <begin position="32"/>
        <end position="52"/>
    </location>
</feature>
<dbReference type="RefSeq" id="WP_082996090.1">
    <property type="nucleotide sequence ID" value="NZ_CP015124.1"/>
</dbReference>
<feature type="compositionally biased region" description="Basic residues" evidence="7">
    <location>
        <begin position="448"/>
        <end position="457"/>
    </location>
</feature>
<dbReference type="Proteomes" id="UP000092565">
    <property type="component" value="Chromosome"/>
</dbReference>
<name>A0A1B0ZUC9_9RHOB</name>
<evidence type="ECO:0000256" key="1">
    <source>
        <dbReference type="ARBA" id="ARBA00004651"/>
    </source>
</evidence>